<dbReference type="Pfam" id="PF01739">
    <property type="entry name" value="CheR"/>
    <property type="match status" value="1"/>
</dbReference>
<dbReference type="RefSeq" id="WP_011713483.1">
    <property type="nucleotide sequence ID" value="NC_008576.1"/>
</dbReference>
<dbReference type="KEGG" id="mgm:Mmc1_1831"/>
<gene>
    <name evidence="5" type="ordered locus">Mmc1_1831</name>
</gene>
<evidence type="ECO:0000256" key="1">
    <source>
        <dbReference type="ARBA" id="ARBA00022603"/>
    </source>
</evidence>
<evidence type="ECO:0000313" key="5">
    <source>
        <dbReference type="EMBL" id="ABK44339.1"/>
    </source>
</evidence>
<dbReference type="STRING" id="156889.Mmc1_1831"/>
<evidence type="ECO:0000256" key="3">
    <source>
        <dbReference type="ARBA" id="ARBA00022691"/>
    </source>
</evidence>
<evidence type="ECO:0000259" key="4">
    <source>
        <dbReference type="PROSITE" id="PS50123"/>
    </source>
</evidence>
<dbReference type="AlphaFoldDB" id="A0L8P6"/>
<dbReference type="PANTHER" id="PTHR24422:SF19">
    <property type="entry name" value="CHEMOTAXIS PROTEIN METHYLTRANSFERASE"/>
    <property type="match status" value="1"/>
</dbReference>
<dbReference type="HOGENOM" id="CLU_025854_4_1_5"/>
<proteinExistence type="predicted"/>
<dbReference type="OrthoDB" id="9816309at2"/>
<dbReference type="InterPro" id="IPR000780">
    <property type="entry name" value="CheR_MeTrfase"/>
</dbReference>
<keyword evidence="6" id="KW-1185">Reference proteome</keyword>
<dbReference type="Gene3D" id="1.25.40.10">
    <property type="entry name" value="Tetratricopeptide repeat domain"/>
    <property type="match status" value="1"/>
</dbReference>
<dbReference type="PRINTS" id="PR00996">
    <property type="entry name" value="CHERMTFRASE"/>
</dbReference>
<dbReference type="Gene3D" id="3.40.50.150">
    <property type="entry name" value="Vaccinia Virus protein VP39"/>
    <property type="match status" value="1"/>
</dbReference>
<dbReference type="InterPro" id="IPR011990">
    <property type="entry name" value="TPR-like_helical_dom_sf"/>
</dbReference>
<keyword evidence="3" id="KW-0949">S-adenosyl-L-methionine</keyword>
<accession>A0L8P6</accession>
<dbReference type="SMART" id="SM00138">
    <property type="entry name" value="MeTrc"/>
    <property type="match status" value="1"/>
</dbReference>
<dbReference type="SUPFAM" id="SSF48452">
    <property type="entry name" value="TPR-like"/>
    <property type="match status" value="1"/>
</dbReference>
<dbReference type="GO" id="GO:0032259">
    <property type="term" value="P:methylation"/>
    <property type="evidence" value="ECO:0007669"/>
    <property type="project" value="UniProtKB-KW"/>
</dbReference>
<dbReference type="EMBL" id="CP000471">
    <property type="protein sequence ID" value="ABK44339.1"/>
    <property type="molecule type" value="Genomic_DNA"/>
</dbReference>
<reference evidence="6" key="1">
    <citation type="journal article" date="2009" name="Appl. Environ. Microbiol.">
        <title>Complete genome sequence of the chemolithoautotrophic marine magnetotactic coccus strain MC-1.</title>
        <authorList>
            <person name="Schubbe S."/>
            <person name="Williams T.J."/>
            <person name="Xie G."/>
            <person name="Kiss H.E."/>
            <person name="Brettin T.S."/>
            <person name="Martinez D."/>
            <person name="Ross C.A."/>
            <person name="Schuler D."/>
            <person name="Cox B.L."/>
            <person name="Nealson K.H."/>
            <person name="Bazylinski D.A."/>
        </authorList>
    </citation>
    <scope>NUCLEOTIDE SEQUENCE [LARGE SCALE GENOMIC DNA]</scope>
    <source>
        <strain evidence="6">ATCC BAA-1437 / JCM 17883 / MC-1</strain>
    </source>
</reference>
<sequence length="515" mass="57563">MATALADDERALAQLVRQRLGITVRDHQILPFRRGIQQTLDRFGLSSYAALTDLIRHASGNDPIMESLVAGVTVGESYFYRDPLQISFLENRFLTPLLKQRKALGHPALRIWSAGCSDGQELYTLMLILDRLIPKHETWQVHALGTDINKEALARAQQGRYGDWAMRGLPDALKQSFFSQDGNYWQLQTHRFRAQIKFDYLNLIEGGYPSILQGTGQQDLILCRNVFIYFDNPTVDAIVARFSRCLNPGGLLITGACDYVPNHIPGLVYRHEGGVFFFEKVEATGALNSTSLITQSQPARPSQAALEPPKLALSRGQTKPATPYVASPPAGYVAPSITNPHPPLVAGEALPTDLELQKLLIEGQFSTVVTRTERLPSTCPDRFFLQRAQALTALGQWQAAQELLQLFLKDHGMNDEAHFLLALVFLEKKDEKGAEEELRKTMMLNRDHLMSHFHMGFLKIGQGRAEAGERLLRRALELANRHAQSQTLLDPVAGLTILDVRAQLAGYLERDRVPL</sequence>
<dbReference type="GO" id="GO:0008757">
    <property type="term" value="F:S-adenosylmethionine-dependent methyltransferase activity"/>
    <property type="evidence" value="ECO:0007669"/>
    <property type="project" value="InterPro"/>
</dbReference>
<name>A0L8P6_MAGMM</name>
<dbReference type="Proteomes" id="UP000002586">
    <property type="component" value="Chromosome"/>
</dbReference>
<dbReference type="PANTHER" id="PTHR24422">
    <property type="entry name" value="CHEMOTAXIS PROTEIN METHYLTRANSFERASE"/>
    <property type="match status" value="1"/>
</dbReference>
<feature type="domain" description="CheR-type methyltransferase" evidence="4">
    <location>
        <begin position="1"/>
        <end position="282"/>
    </location>
</feature>
<keyword evidence="2 5" id="KW-0808">Transferase</keyword>
<reference evidence="5 6" key="2">
    <citation type="journal article" date="2012" name="Int. J. Syst. Evol. Microbiol.">
        <title>Magnetococcus marinus gen. nov., sp. nov., a marine, magnetotactic bacterium that represents a novel lineage (Magnetococcaceae fam. nov.; Magnetococcales ord. nov.) at the base of the Alphaproteobacteria.</title>
        <authorList>
            <person name="Bazylinski D.A."/>
            <person name="Williams T.J."/>
            <person name="Lefevre C.T."/>
            <person name="Berg R.J."/>
            <person name="Zhang C.L."/>
            <person name="Bowser S.S."/>
            <person name="Dean A.J."/>
            <person name="Beveridge T.J."/>
        </authorList>
    </citation>
    <scope>NUCLEOTIDE SEQUENCE [LARGE SCALE GENOMIC DNA]</scope>
    <source>
        <strain evidence="6">ATCC BAA-1437 / JCM 17883 / MC-1</strain>
    </source>
</reference>
<organism evidence="5 6">
    <name type="scientific">Magnetococcus marinus (strain ATCC BAA-1437 / JCM 17883 / MC-1)</name>
    <dbReference type="NCBI Taxonomy" id="156889"/>
    <lineage>
        <taxon>Bacteria</taxon>
        <taxon>Pseudomonadati</taxon>
        <taxon>Pseudomonadota</taxon>
        <taxon>Magnetococcia</taxon>
        <taxon>Magnetococcales</taxon>
        <taxon>Magnetococcaceae</taxon>
        <taxon>Magnetococcus</taxon>
    </lineage>
</organism>
<evidence type="ECO:0000313" key="6">
    <source>
        <dbReference type="Proteomes" id="UP000002586"/>
    </source>
</evidence>
<evidence type="ECO:0000256" key="2">
    <source>
        <dbReference type="ARBA" id="ARBA00022679"/>
    </source>
</evidence>
<dbReference type="eggNOG" id="COG3063">
    <property type="taxonomic scope" value="Bacteria"/>
</dbReference>
<dbReference type="eggNOG" id="COG1352">
    <property type="taxonomic scope" value="Bacteria"/>
</dbReference>
<dbReference type="InterPro" id="IPR050903">
    <property type="entry name" value="Bact_Chemotaxis_MeTrfase"/>
</dbReference>
<dbReference type="InterPro" id="IPR022642">
    <property type="entry name" value="CheR_C"/>
</dbReference>
<protein>
    <submittedName>
        <fullName evidence="5">MCP methyltransferase, CheR-type</fullName>
    </submittedName>
</protein>
<keyword evidence="1 5" id="KW-0489">Methyltransferase</keyword>
<dbReference type="PROSITE" id="PS50123">
    <property type="entry name" value="CHER"/>
    <property type="match status" value="1"/>
</dbReference>
<dbReference type="SUPFAM" id="SSF53335">
    <property type="entry name" value="S-adenosyl-L-methionine-dependent methyltransferases"/>
    <property type="match status" value="1"/>
</dbReference>
<dbReference type="InterPro" id="IPR029063">
    <property type="entry name" value="SAM-dependent_MTases_sf"/>
</dbReference>